<dbReference type="Proteomes" id="UP000199032">
    <property type="component" value="Unassembled WGS sequence"/>
</dbReference>
<protein>
    <submittedName>
        <fullName evidence="1">Uncharacterized protein</fullName>
    </submittedName>
</protein>
<dbReference type="EMBL" id="CZQA01000010">
    <property type="protein sequence ID" value="CUS37578.1"/>
    <property type="molecule type" value="Genomic_DNA"/>
</dbReference>
<keyword evidence="2" id="KW-1185">Reference proteome</keyword>
<reference evidence="1 2" key="1">
    <citation type="submission" date="2015-10" db="EMBL/GenBank/DDBJ databases">
        <authorList>
            <person name="Gilbert D.G."/>
        </authorList>
    </citation>
    <scope>NUCLEOTIDE SEQUENCE [LARGE SCALE GENOMIC DNA]</scope>
    <source>
        <strain evidence="1">COMA1</strain>
    </source>
</reference>
<organism evidence="1 2">
    <name type="scientific">Candidatus Nitrospira nitrosa</name>
    <dbReference type="NCBI Taxonomy" id="1742972"/>
    <lineage>
        <taxon>Bacteria</taxon>
        <taxon>Pseudomonadati</taxon>
        <taxon>Nitrospirota</taxon>
        <taxon>Nitrospiria</taxon>
        <taxon>Nitrospirales</taxon>
        <taxon>Nitrospiraceae</taxon>
        <taxon>Nitrospira</taxon>
    </lineage>
</organism>
<gene>
    <name evidence="1" type="ORF">COMA1_40121</name>
</gene>
<proteinExistence type="predicted"/>
<evidence type="ECO:0000313" key="1">
    <source>
        <dbReference type="EMBL" id="CUS37578.1"/>
    </source>
</evidence>
<sequence>MECEQYVTIVGESASVAQSYFYGLLDDQMNTPIFLSTFAAVFKAERTVFPITGR</sequence>
<evidence type="ECO:0000313" key="2">
    <source>
        <dbReference type="Proteomes" id="UP000199032"/>
    </source>
</evidence>
<name>A0A0S4LLE8_9BACT</name>
<dbReference type="AlphaFoldDB" id="A0A0S4LLE8"/>
<accession>A0A0S4LLE8</accession>